<dbReference type="GO" id="GO:0005524">
    <property type="term" value="F:ATP binding"/>
    <property type="evidence" value="ECO:0007669"/>
    <property type="project" value="UniProtKB-KW"/>
</dbReference>
<keyword evidence="3 5" id="KW-0067">ATP-binding</keyword>
<dbReference type="EMBL" id="WBXO01000006">
    <property type="protein sequence ID" value="KAB2952397.1"/>
    <property type="molecule type" value="Genomic_DNA"/>
</dbReference>
<keyword evidence="6" id="KW-1185">Reference proteome</keyword>
<evidence type="ECO:0000256" key="1">
    <source>
        <dbReference type="ARBA" id="ARBA00022448"/>
    </source>
</evidence>
<organism evidence="5 6">
    <name type="scientific">Heliorestis acidaminivorans</name>
    <dbReference type="NCBI Taxonomy" id="553427"/>
    <lineage>
        <taxon>Bacteria</taxon>
        <taxon>Bacillati</taxon>
        <taxon>Bacillota</taxon>
        <taxon>Clostridia</taxon>
        <taxon>Eubacteriales</taxon>
        <taxon>Heliobacteriaceae</taxon>
        <taxon>Heliorestis</taxon>
    </lineage>
</organism>
<dbReference type="InterPro" id="IPR017871">
    <property type="entry name" value="ABC_transporter-like_CS"/>
</dbReference>
<dbReference type="PROSITE" id="PS50893">
    <property type="entry name" value="ABC_TRANSPORTER_2"/>
    <property type="match status" value="1"/>
</dbReference>
<dbReference type="OrthoDB" id="9785080at2"/>
<dbReference type="AlphaFoldDB" id="A0A6I0F595"/>
<reference evidence="5 6" key="1">
    <citation type="submission" date="2019-10" db="EMBL/GenBank/DDBJ databases">
        <title>Whole-genome sequence of the extremophile Heliorestis acidaminivorans DSM 24790.</title>
        <authorList>
            <person name="Kyndt J.A."/>
            <person name="Meyer T.E."/>
        </authorList>
    </citation>
    <scope>NUCLEOTIDE SEQUENCE [LARGE SCALE GENOMIC DNA]</scope>
    <source>
        <strain evidence="5 6">DSM 24790</strain>
    </source>
</reference>
<dbReference type="Gene3D" id="3.40.50.300">
    <property type="entry name" value="P-loop containing nucleotide triphosphate hydrolases"/>
    <property type="match status" value="1"/>
</dbReference>
<protein>
    <submittedName>
        <fullName evidence="5">ATP-binding cassette domain-containing protein</fullName>
    </submittedName>
</protein>
<feature type="domain" description="ABC transporter" evidence="4">
    <location>
        <begin position="29"/>
        <end position="260"/>
    </location>
</feature>
<dbReference type="Pfam" id="PF00005">
    <property type="entry name" value="ABC_tran"/>
    <property type="match status" value="1"/>
</dbReference>
<dbReference type="PROSITE" id="PS00211">
    <property type="entry name" value="ABC_TRANSPORTER_1"/>
    <property type="match status" value="1"/>
</dbReference>
<evidence type="ECO:0000313" key="6">
    <source>
        <dbReference type="Proteomes" id="UP000468766"/>
    </source>
</evidence>
<keyword evidence="2" id="KW-0547">Nucleotide-binding</keyword>
<dbReference type="InterPro" id="IPR003439">
    <property type="entry name" value="ABC_transporter-like_ATP-bd"/>
</dbReference>
<dbReference type="SMART" id="SM00382">
    <property type="entry name" value="AAA"/>
    <property type="match status" value="1"/>
</dbReference>
<dbReference type="InterPro" id="IPR027417">
    <property type="entry name" value="P-loop_NTPase"/>
</dbReference>
<evidence type="ECO:0000256" key="3">
    <source>
        <dbReference type="ARBA" id="ARBA00022840"/>
    </source>
</evidence>
<comment type="caution">
    <text evidence="5">The sequence shown here is derived from an EMBL/GenBank/DDBJ whole genome shotgun (WGS) entry which is preliminary data.</text>
</comment>
<evidence type="ECO:0000313" key="5">
    <source>
        <dbReference type="EMBL" id="KAB2952397.1"/>
    </source>
</evidence>
<dbReference type="PANTHER" id="PTHR43423">
    <property type="entry name" value="ABC TRANSPORTER I FAMILY MEMBER 17"/>
    <property type="match status" value="1"/>
</dbReference>
<dbReference type="SUPFAM" id="SSF52540">
    <property type="entry name" value="P-loop containing nucleoside triphosphate hydrolases"/>
    <property type="match status" value="1"/>
</dbReference>
<proteinExistence type="predicted"/>
<evidence type="ECO:0000259" key="4">
    <source>
        <dbReference type="PROSITE" id="PS50893"/>
    </source>
</evidence>
<dbReference type="InterPro" id="IPR003593">
    <property type="entry name" value="AAA+_ATPase"/>
</dbReference>
<sequence>MPFYFLLRRFFSLLPKDEYISLSSYTPLLQWDDLSFSIPDKGATSTTILHNITGTLNSGEVVAIIGPSGSGKSTFLKLLNRLLEPTRGKIQYKGQAIDKIAVTELRRQVAYISQRPYLFPGTVADNLAYGAQLWNLDYDGAEWLEKVDLSPTLLTQQGDNLSGGEQQRLALARSLLLEPSVLLLDEPTSALDIHGTALIENLISSYLHGERAVLWVTHDPKQAKRIAHRIFLMEQGRLLYDLSVEDFFSSNAPEKVKTFLTVREGNY</sequence>
<dbReference type="PANTHER" id="PTHR43423:SF1">
    <property type="entry name" value="ABC TRANSPORTER I FAMILY MEMBER 17"/>
    <property type="match status" value="1"/>
</dbReference>
<dbReference type="Proteomes" id="UP000468766">
    <property type="component" value="Unassembled WGS sequence"/>
</dbReference>
<accession>A0A6I0F595</accession>
<gene>
    <name evidence="5" type="ORF">F9B85_09590</name>
</gene>
<name>A0A6I0F595_9FIRM</name>
<evidence type="ECO:0000256" key="2">
    <source>
        <dbReference type="ARBA" id="ARBA00022741"/>
    </source>
</evidence>
<keyword evidence="1" id="KW-0813">Transport</keyword>
<dbReference type="GO" id="GO:0016887">
    <property type="term" value="F:ATP hydrolysis activity"/>
    <property type="evidence" value="ECO:0007669"/>
    <property type="project" value="InterPro"/>
</dbReference>